<evidence type="ECO:0000313" key="3">
    <source>
        <dbReference type="Proteomes" id="UP000062519"/>
    </source>
</evidence>
<evidence type="ECO:0000313" key="2">
    <source>
        <dbReference type="EMBL" id="AOJ04562.1"/>
    </source>
</evidence>
<dbReference type="SUPFAM" id="SSF50475">
    <property type="entry name" value="FMN-binding split barrel"/>
    <property type="match status" value="1"/>
</dbReference>
<dbReference type="Proteomes" id="UP000062519">
    <property type="component" value="Chromosome 2"/>
</dbReference>
<dbReference type="PANTHER" id="PTHR42815:SF2">
    <property type="entry name" value="FAD-BINDING, PUTATIVE (AFU_ORTHOLOGUE AFUA_6G07600)-RELATED"/>
    <property type="match status" value="1"/>
</dbReference>
<dbReference type="InterPro" id="IPR012349">
    <property type="entry name" value="Split_barrel_FMN-bd"/>
</dbReference>
<accession>A0A1B4FLL4</accession>
<dbReference type="InterPro" id="IPR011576">
    <property type="entry name" value="Pyridox_Oxase_N"/>
</dbReference>
<dbReference type="PANTHER" id="PTHR42815">
    <property type="entry name" value="FAD-BINDING, PUTATIVE (AFU_ORTHOLOGUE AFUA_6G07600)-RELATED"/>
    <property type="match status" value="1"/>
</dbReference>
<dbReference type="Gene3D" id="2.30.110.10">
    <property type="entry name" value="Electron Transport, Fmn-binding Protein, Chain A"/>
    <property type="match status" value="1"/>
</dbReference>
<proteinExistence type="predicted"/>
<dbReference type="Pfam" id="PF01243">
    <property type="entry name" value="PNPOx_N"/>
    <property type="match status" value="1"/>
</dbReference>
<dbReference type="EMBL" id="CP013387">
    <property type="protein sequence ID" value="AOJ04562.1"/>
    <property type="molecule type" value="Genomic_DNA"/>
</dbReference>
<dbReference type="NCBIfam" id="TIGR04025">
    <property type="entry name" value="PPOX_FMN_DR2398"/>
    <property type="match status" value="1"/>
</dbReference>
<evidence type="ECO:0000259" key="1">
    <source>
        <dbReference type="Pfam" id="PF01243"/>
    </source>
</evidence>
<dbReference type="AlphaFoldDB" id="A0A1B4FLL4"/>
<protein>
    <submittedName>
        <fullName evidence="2">Pyridoxamine 5'-phosphate oxidase</fullName>
    </submittedName>
</protein>
<keyword evidence="3" id="KW-1185">Reference proteome</keyword>
<dbReference type="KEGG" id="buu:WS70_22385"/>
<dbReference type="RefSeq" id="WP_059474003.1">
    <property type="nucleotide sequence ID" value="NZ_CP013387.1"/>
</dbReference>
<feature type="domain" description="Pyridoxamine 5'-phosphate oxidase N-terminal" evidence="1">
    <location>
        <begin position="29"/>
        <end position="148"/>
    </location>
</feature>
<organism evidence="2 3">
    <name type="scientific">Burkholderia mayonis</name>
    <dbReference type="NCBI Taxonomy" id="1385591"/>
    <lineage>
        <taxon>Bacteria</taxon>
        <taxon>Pseudomonadati</taxon>
        <taxon>Pseudomonadota</taxon>
        <taxon>Betaproteobacteria</taxon>
        <taxon>Burkholderiales</taxon>
        <taxon>Burkholderiaceae</taxon>
        <taxon>Burkholderia</taxon>
        <taxon>pseudomallei group</taxon>
    </lineage>
</organism>
<reference evidence="2 3" key="1">
    <citation type="submission" date="2015-12" db="EMBL/GenBank/DDBJ databases">
        <title>Diversity of Burkholderia near neighbor genomes.</title>
        <authorList>
            <person name="Sahl J."/>
            <person name="Wagner D."/>
            <person name="Keim P."/>
        </authorList>
    </citation>
    <scope>NUCLEOTIDE SEQUENCE [LARGE SCALE GENOMIC DNA]</scope>
    <source>
        <strain evidence="2 3">BDU6</strain>
    </source>
</reference>
<name>A0A1B4FLL4_9BURK</name>
<sequence>MLLTTLEQLEAHYGKPSDRSLWKEIPYMSDDYRAFVAKSPFVVLASSGAGGLDCSPRGDRPGFVRVLDPRTLAIPDRPGNNRIDTLRNIVTNGRVGVLFVVPGVGETLRVNGRAKVSIDPELLASFAVDGKPAKAAIVVDIEAVYFHCSKAFLRSQLWDASKHVPRTELPSPGAILKKLAPAGFDAEQYERELDERNRTRLY</sequence>
<gene>
    <name evidence="2" type="ORF">WS70_22385</name>
</gene>
<dbReference type="InterPro" id="IPR024029">
    <property type="entry name" value="Pyridox_Oxase_FMN-dep"/>
</dbReference>